<feature type="transmembrane region" description="Helical" evidence="7">
    <location>
        <begin position="165"/>
        <end position="184"/>
    </location>
</feature>
<evidence type="ECO:0000256" key="6">
    <source>
        <dbReference type="ARBA" id="ARBA00023136"/>
    </source>
</evidence>
<comment type="similarity">
    <text evidence="2">Belongs to the APH-1 family.</text>
</comment>
<dbReference type="GO" id="GO:0016485">
    <property type="term" value="P:protein processing"/>
    <property type="evidence" value="ECO:0007669"/>
    <property type="project" value="InterPro"/>
</dbReference>
<evidence type="ECO:0000256" key="2">
    <source>
        <dbReference type="ARBA" id="ARBA00005577"/>
    </source>
</evidence>
<comment type="subcellular location">
    <subcellularLocation>
        <location evidence="1">Membrane</location>
        <topology evidence="1">Multi-pass membrane protein</topology>
    </subcellularLocation>
</comment>
<evidence type="ECO:0000256" key="7">
    <source>
        <dbReference type="SAM" id="Phobius"/>
    </source>
</evidence>
<gene>
    <name evidence="8" type="ORF">DILT_LOCUS4657</name>
</gene>
<reference evidence="8 9" key="1">
    <citation type="submission" date="2018-11" db="EMBL/GenBank/DDBJ databases">
        <authorList>
            <consortium name="Pathogen Informatics"/>
        </authorList>
    </citation>
    <scope>NUCLEOTIDE SEQUENCE [LARGE SCALE GENOMIC DNA]</scope>
</reference>
<feature type="transmembrane region" description="Helical" evidence="7">
    <location>
        <begin position="90"/>
        <end position="110"/>
    </location>
</feature>
<organism evidence="8 9">
    <name type="scientific">Dibothriocephalus latus</name>
    <name type="common">Fish tapeworm</name>
    <name type="synonym">Diphyllobothrium latum</name>
    <dbReference type="NCBI Taxonomy" id="60516"/>
    <lineage>
        <taxon>Eukaryota</taxon>
        <taxon>Metazoa</taxon>
        <taxon>Spiralia</taxon>
        <taxon>Lophotrochozoa</taxon>
        <taxon>Platyhelminthes</taxon>
        <taxon>Cestoda</taxon>
        <taxon>Eucestoda</taxon>
        <taxon>Diphyllobothriidea</taxon>
        <taxon>Diphyllobothriidae</taxon>
        <taxon>Dibothriocephalus</taxon>
    </lineage>
</organism>
<dbReference type="Proteomes" id="UP000281553">
    <property type="component" value="Unassembled WGS sequence"/>
</dbReference>
<keyword evidence="4" id="KW-0914">Notch signaling pathway</keyword>
<evidence type="ECO:0000313" key="8">
    <source>
        <dbReference type="EMBL" id="VDN08826.1"/>
    </source>
</evidence>
<dbReference type="Pfam" id="PF06105">
    <property type="entry name" value="Aph-1"/>
    <property type="match status" value="1"/>
</dbReference>
<keyword evidence="5 7" id="KW-1133">Transmembrane helix</keyword>
<proteinExistence type="inferred from homology"/>
<dbReference type="AlphaFoldDB" id="A0A3P7NTI2"/>
<evidence type="ECO:0000256" key="5">
    <source>
        <dbReference type="ARBA" id="ARBA00022989"/>
    </source>
</evidence>
<feature type="transmembrane region" description="Helical" evidence="7">
    <location>
        <begin position="130"/>
        <end position="153"/>
    </location>
</feature>
<protein>
    <submittedName>
        <fullName evidence="8">Uncharacterized protein</fullName>
    </submittedName>
</protein>
<sequence length="223" mass="24699">MLSSLLWFAVVPLREQLAFGLVFTVLFQEVVRFLYFFLIQKIESGLRSKISVPQADREPDTTTYTANSQADIDSDMPLVASKKGFLNHNLSAYTAGLGFALMGCITEYIFLFRQLTGPGTPMEGYRPGAFFLLAALDSCFMALSQISWSILLFRAYRLRKYFQMVLVIAAHLGLSAMTLINELASPAPELLCALLAVSFLGFLVWAFFAAGGAIRPRTVAHSE</sequence>
<keyword evidence="6 7" id="KW-0472">Membrane</keyword>
<dbReference type="GO" id="GO:0016020">
    <property type="term" value="C:membrane"/>
    <property type="evidence" value="ECO:0007669"/>
    <property type="project" value="UniProtKB-SubCell"/>
</dbReference>
<dbReference type="GO" id="GO:0007219">
    <property type="term" value="P:Notch signaling pathway"/>
    <property type="evidence" value="ECO:0007669"/>
    <property type="project" value="UniProtKB-KW"/>
</dbReference>
<evidence type="ECO:0000256" key="3">
    <source>
        <dbReference type="ARBA" id="ARBA00022692"/>
    </source>
</evidence>
<feature type="transmembrane region" description="Helical" evidence="7">
    <location>
        <begin position="190"/>
        <end position="214"/>
    </location>
</feature>
<evidence type="ECO:0000256" key="1">
    <source>
        <dbReference type="ARBA" id="ARBA00004141"/>
    </source>
</evidence>
<dbReference type="EMBL" id="UYRU01045860">
    <property type="protein sequence ID" value="VDN08826.1"/>
    <property type="molecule type" value="Genomic_DNA"/>
</dbReference>
<name>A0A3P7NTI2_DIBLA</name>
<keyword evidence="3 7" id="KW-0812">Transmembrane</keyword>
<dbReference type="PANTHER" id="PTHR12889">
    <property type="entry name" value="GAMMA-SECRETASE SUBUNIT APH-1"/>
    <property type="match status" value="1"/>
</dbReference>
<dbReference type="OrthoDB" id="6507463at2759"/>
<keyword evidence="9" id="KW-1185">Reference proteome</keyword>
<evidence type="ECO:0000256" key="4">
    <source>
        <dbReference type="ARBA" id="ARBA00022976"/>
    </source>
</evidence>
<evidence type="ECO:0000313" key="9">
    <source>
        <dbReference type="Proteomes" id="UP000281553"/>
    </source>
</evidence>
<dbReference type="InterPro" id="IPR009294">
    <property type="entry name" value="Aph-1"/>
</dbReference>
<feature type="transmembrane region" description="Helical" evidence="7">
    <location>
        <begin position="17"/>
        <end position="39"/>
    </location>
</feature>
<accession>A0A3P7NTI2</accession>